<keyword evidence="3" id="KW-0813">Transport</keyword>
<protein>
    <recommendedName>
        <fullName evidence="9">Sulfite efflux pump SSU1</fullName>
    </recommendedName>
</protein>
<dbReference type="InterPro" id="IPR038665">
    <property type="entry name" value="Voltage-dep_anion_channel_sf"/>
</dbReference>
<sequence length="433" mass="48043">MDPAVHDYKCTPLVKRLDSATGPIPINSFAIPNSVPADSSNTQTYQQRTKCKDQRGWRRVIRNFTPSWFSVNMGTGITSILLHNLPYNGIWLYWISVTVLCLNVLLFVLFFTISILRYLTWPDIWGKMIRHPAQSMFIGTFPMGLATIVNMVVFVCVPAWGEWAATFAWVLWIIDAVVSISICLFLPFAIMNFHRGTQLNTMTAAWLLPIVSTIVAAASGGIVAEVLPNPQYALWTIVVSYILWGTGIPLAMSVLVIYFQRLTIHKIPPPEVIVSCFLPLGPLGQGAFGIMQLGKVAKKILPITHTLEVAIAGDILYTLGWVLGLIMWGYGLVWMFFAISSIARSKFPFNMGWWGFTFPLGVYTVATTTFGKEMPSRFFDVLGTIFSIIVTLLWLVVALLTLRDAASGKLFVAPCLKECAKKDAAASKDLESG</sequence>
<dbReference type="Gene3D" id="1.50.10.150">
    <property type="entry name" value="Voltage-dependent anion channel"/>
    <property type="match status" value="1"/>
</dbReference>
<feature type="transmembrane region" description="Helical" evidence="10">
    <location>
        <begin position="205"/>
        <end position="227"/>
    </location>
</feature>
<proteinExistence type="inferred from homology"/>
<feature type="transmembrane region" description="Helical" evidence="10">
    <location>
        <begin position="315"/>
        <end position="339"/>
    </location>
</feature>
<dbReference type="InterPro" id="IPR004695">
    <property type="entry name" value="SLAC1/Mae1/Ssu1/TehA"/>
</dbReference>
<evidence type="ECO:0000256" key="2">
    <source>
        <dbReference type="ARBA" id="ARBA00008566"/>
    </source>
</evidence>
<evidence type="ECO:0000256" key="4">
    <source>
        <dbReference type="ARBA" id="ARBA00022475"/>
    </source>
</evidence>
<reference evidence="12" key="1">
    <citation type="submission" date="2017-03" db="EMBL/GenBank/DDBJ databases">
        <title>Genomes of endolithic fungi from Antarctica.</title>
        <authorList>
            <person name="Coleine C."/>
            <person name="Masonjones S."/>
            <person name="Stajich J.E."/>
        </authorList>
    </citation>
    <scope>NUCLEOTIDE SEQUENCE [LARGE SCALE GENOMIC DNA]</scope>
    <source>
        <strain evidence="12">CCFEE 5527</strain>
    </source>
</reference>
<evidence type="ECO:0000256" key="5">
    <source>
        <dbReference type="ARBA" id="ARBA00022692"/>
    </source>
</evidence>
<comment type="caution">
    <text evidence="11">The sequence shown here is derived from an EMBL/GenBank/DDBJ whole genome shotgun (WGS) entry which is preliminary data.</text>
</comment>
<dbReference type="InterPro" id="IPR051629">
    <property type="entry name" value="Sulfite_efflux_TDT"/>
</dbReference>
<keyword evidence="4" id="KW-1003">Cell membrane</keyword>
<evidence type="ECO:0000313" key="11">
    <source>
        <dbReference type="EMBL" id="OQN95275.1"/>
    </source>
</evidence>
<dbReference type="Pfam" id="PF03595">
    <property type="entry name" value="SLAC1"/>
    <property type="match status" value="1"/>
</dbReference>
<feature type="transmembrane region" description="Helical" evidence="10">
    <location>
        <begin position="233"/>
        <end position="260"/>
    </location>
</feature>
<dbReference type="AlphaFoldDB" id="A0A1V8S7W9"/>
<dbReference type="InParanoid" id="A0A1V8S7W9"/>
<comment type="function">
    <text evidence="8">Sulphite efflux pump required for the secretion of sulphite as a reducing agent. In the presence of sulphite, cystine in keratin is directly cleaved to cysteine and S-sulphocysteine, and thereby, reduced proteins become accessible to hydrolysis by a variety of secreted endo- and exoproteases. Excretion of sulphite mediated by an efflux pump also represents a detoxification pathway for dermatophytes during infection of the epidermal stratum corneum, hair and nails, which are rich in cysteine.</text>
</comment>
<feature type="transmembrane region" description="Helical" evidence="10">
    <location>
        <begin position="137"/>
        <end position="161"/>
    </location>
</feature>
<feature type="transmembrane region" description="Helical" evidence="10">
    <location>
        <begin position="167"/>
        <end position="193"/>
    </location>
</feature>
<accession>A0A1V8S7W9</accession>
<keyword evidence="12" id="KW-1185">Reference proteome</keyword>
<evidence type="ECO:0000256" key="6">
    <source>
        <dbReference type="ARBA" id="ARBA00022989"/>
    </source>
</evidence>
<evidence type="ECO:0000256" key="8">
    <source>
        <dbReference type="ARBA" id="ARBA00056100"/>
    </source>
</evidence>
<feature type="transmembrane region" description="Helical" evidence="10">
    <location>
        <begin position="382"/>
        <end position="402"/>
    </location>
</feature>
<evidence type="ECO:0000256" key="10">
    <source>
        <dbReference type="SAM" id="Phobius"/>
    </source>
</evidence>
<keyword evidence="7 10" id="KW-0472">Membrane</keyword>
<dbReference type="OrthoDB" id="1099at2759"/>
<comment type="subcellular location">
    <subcellularLocation>
        <location evidence="1">Cell membrane</location>
        <topology evidence="1">Multi-pass membrane protein</topology>
    </subcellularLocation>
</comment>
<evidence type="ECO:0000313" key="12">
    <source>
        <dbReference type="Proteomes" id="UP000192596"/>
    </source>
</evidence>
<gene>
    <name evidence="11" type="ORF">B0A48_18657</name>
</gene>
<evidence type="ECO:0000256" key="3">
    <source>
        <dbReference type="ARBA" id="ARBA00022448"/>
    </source>
</evidence>
<dbReference type="GO" id="GO:0005886">
    <property type="term" value="C:plasma membrane"/>
    <property type="evidence" value="ECO:0007669"/>
    <property type="project" value="UniProtKB-SubCell"/>
</dbReference>
<dbReference type="FunCoup" id="A0A1V8S7W9">
    <property type="interactions" value="37"/>
</dbReference>
<dbReference type="GO" id="GO:0000319">
    <property type="term" value="F:sulfite transmembrane transporter activity"/>
    <property type="evidence" value="ECO:0007669"/>
    <property type="project" value="TreeGrafter"/>
</dbReference>
<dbReference type="EMBL" id="NAJO01000116">
    <property type="protein sequence ID" value="OQN95275.1"/>
    <property type="molecule type" value="Genomic_DNA"/>
</dbReference>
<feature type="transmembrane region" description="Helical" evidence="10">
    <location>
        <begin position="351"/>
        <end position="370"/>
    </location>
</feature>
<organism evidence="11 12">
    <name type="scientific">Cryoendolithus antarcticus</name>
    <dbReference type="NCBI Taxonomy" id="1507870"/>
    <lineage>
        <taxon>Eukaryota</taxon>
        <taxon>Fungi</taxon>
        <taxon>Dikarya</taxon>
        <taxon>Ascomycota</taxon>
        <taxon>Pezizomycotina</taxon>
        <taxon>Dothideomycetes</taxon>
        <taxon>Dothideomycetidae</taxon>
        <taxon>Cladosporiales</taxon>
        <taxon>Cladosporiaceae</taxon>
        <taxon>Cryoendolithus</taxon>
    </lineage>
</organism>
<evidence type="ECO:0000256" key="7">
    <source>
        <dbReference type="ARBA" id="ARBA00023136"/>
    </source>
</evidence>
<dbReference type="PANTHER" id="PTHR31686">
    <property type="match status" value="1"/>
</dbReference>
<keyword evidence="6 10" id="KW-1133">Transmembrane helix</keyword>
<dbReference type="FunFam" id="1.50.10.150:FF:000004">
    <property type="entry name" value="Malic acid transporter"/>
    <property type="match status" value="1"/>
</dbReference>
<dbReference type="STRING" id="1507870.A0A1V8S7W9"/>
<feature type="transmembrane region" description="Helical" evidence="10">
    <location>
        <begin position="272"/>
        <end position="295"/>
    </location>
</feature>
<dbReference type="PANTHER" id="PTHR31686:SF1">
    <property type="entry name" value="SULFITE EFFLUX PUMP SSU1"/>
    <property type="match status" value="1"/>
</dbReference>
<feature type="transmembrane region" description="Helical" evidence="10">
    <location>
        <begin position="64"/>
        <end position="85"/>
    </location>
</feature>
<dbReference type="CDD" id="cd09318">
    <property type="entry name" value="TDT_SSU1"/>
    <property type="match status" value="1"/>
</dbReference>
<keyword evidence="5 10" id="KW-0812">Transmembrane</keyword>
<feature type="transmembrane region" description="Helical" evidence="10">
    <location>
        <begin position="91"/>
        <end position="116"/>
    </location>
</feature>
<evidence type="ECO:0000256" key="9">
    <source>
        <dbReference type="ARBA" id="ARBA00072906"/>
    </source>
</evidence>
<evidence type="ECO:0000256" key="1">
    <source>
        <dbReference type="ARBA" id="ARBA00004651"/>
    </source>
</evidence>
<name>A0A1V8S7W9_9PEZI</name>
<comment type="similarity">
    <text evidence="2">Belongs to the tellurite-resistance/dicarboxylate transporter (TDT) family.</text>
</comment>
<dbReference type="Proteomes" id="UP000192596">
    <property type="component" value="Unassembled WGS sequence"/>
</dbReference>